<dbReference type="RefSeq" id="WP_344762292.1">
    <property type="nucleotide sequence ID" value="NZ_BAAAZE010000005.1"/>
</dbReference>
<dbReference type="SMART" id="SM00827">
    <property type="entry name" value="PKS_AT"/>
    <property type="match status" value="1"/>
</dbReference>
<dbReference type="SUPFAM" id="SSF52151">
    <property type="entry name" value="FabD/lysophospholipase-like"/>
    <property type="match status" value="1"/>
</dbReference>
<dbReference type="PANTHER" id="PTHR42681:SF6">
    <property type="entry name" value="BLL0263 PROTEIN"/>
    <property type="match status" value="1"/>
</dbReference>
<feature type="domain" description="Malonyl-CoA:ACP transacylase (MAT)" evidence="1">
    <location>
        <begin position="8"/>
        <end position="297"/>
    </location>
</feature>
<comment type="caution">
    <text evidence="2">The sequence shown here is derived from an EMBL/GenBank/DDBJ whole genome shotgun (WGS) entry which is preliminary data.</text>
</comment>
<sequence>MSRRYAILCPGQGGQHPAMFVMSDGATDLPLPADLAQILHDPVRLFSNRLAQPLVVAAGLSRWEAIRSLIPAPDLIAGYSVGELTAYGVAGALPSASLVALAAERAMLMDACVDPHAPHRMLAISGLMRHSLAPMLLAHHLFVAIDNGADRLVVGGLASRSGDIESTVMVLGGTCQRLPVAVASHTPLMLGAATGFAAALAAQPWRTASVPVLSGIGAAKVTDVAMAQTTLVAQLSQTILWQDCLDACVENGIGVTLELGPGDALSRMMRARHPQVESRSIDSFRSIDGAASWLKRQIA</sequence>
<organism evidence="2 3">
    <name type="scientific">Actimicrobium antarcticum</name>
    <dbReference type="NCBI Taxonomy" id="1051899"/>
    <lineage>
        <taxon>Bacteria</taxon>
        <taxon>Pseudomonadati</taxon>
        <taxon>Pseudomonadota</taxon>
        <taxon>Betaproteobacteria</taxon>
        <taxon>Burkholderiales</taxon>
        <taxon>Oxalobacteraceae</taxon>
        <taxon>Actimicrobium</taxon>
    </lineage>
</organism>
<dbReference type="EMBL" id="BAAAZE010000005">
    <property type="protein sequence ID" value="GAA4017571.1"/>
    <property type="molecule type" value="Genomic_DNA"/>
</dbReference>
<accession>A0ABP7SX05</accession>
<evidence type="ECO:0000313" key="3">
    <source>
        <dbReference type="Proteomes" id="UP001501353"/>
    </source>
</evidence>
<name>A0ABP7SX05_9BURK</name>
<evidence type="ECO:0000259" key="1">
    <source>
        <dbReference type="SMART" id="SM00827"/>
    </source>
</evidence>
<gene>
    <name evidence="2" type="primary">mdcH</name>
    <name evidence="2" type="ORF">GCM10022212_11550</name>
</gene>
<dbReference type="InterPro" id="IPR050858">
    <property type="entry name" value="Mal-CoA-ACP_Trans/PKS_FabD"/>
</dbReference>
<dbReference type="InterPro" id="IPR014043">
    <property type="entry name" value="Acyl_transferase_dom"/>
</dbReference>
<proteinExistence type="predicted"/>
<dbReference type="PANTHER" id="PTHR42681">
    <property type="entry name" value="MALONYL-COA-ACYL CARRIER PROTEIN TRANSACYLASE, MITOCHONDRIAL"/>
    <property type="match status" value="1"/>
</dbReference>
<protein>
    <submittedName>
        <fullName evidence="2">Malonate decarboxylase subunit epsilon</fullName>
    </submittedName>
</protein>
<keyword evidence="3" id="KW-1185">Reference proteome</keyword>
<dbReference type="InterPro" id="IPR016035">
    <property type="entry name" value="Acyl_Trfase/lysoPLipase"/>
</dbReference>
<dbReference type="Proteomes" id="UP001501353">
    <property type="component" value="Unassembled WGS sequence"/>
</dbReference>
<dbReference type="Gene3D" id="3.30.70.250">
    <property type="entry name" value="Malonyl-CoA ACP transacylase, ACP-binding"/>
    <property type="match status" value="1"/>
</dbReference>
<reference evidence="3" key="1">
    <citation type="journal article" date="2019" name="Int. J. Syst. Evol. Microbiol.">
        <title>The Global Catalogue of Microorganisms (GCM) 10K type strain sequencing project: providing services to taxonomists for standard genome sequencing and annotation.</title>
        <authorList>
            <consortium name="The Broad Institute Genomics Platform"/>
            <consortium name="The Broad Institute Genome Sequencing Center for Infectious Disease"/>
            <person name="Wu L."/>
            <person name="Ma J."/>
        </authorList>
    </citation>
    <scope>NUCLEOTIDE SEQUENCE [LARGE SCALE GENOMIC DNA]</scope>
    <source>
        <strain evidence="3">JCM 16673</strain>
    </source>
</reference>
<evidence type="ECO:0000313" key="2">
    <source>
        <dbReference type="EMBL" id="GAA4017571.1"/>
    </source>
</evidence>
<dbReference type="InterPro" id="IPR001227">
    <property type="entry name" value="Ac_transferase_dom_sf"/>
</dbReference>
<dbReference type="Pfam" id="PF00698">
    <property type="entry name" value="Acyl_transf_1"/>
    <property type="match status" value="1"/>
</dbReference>
<dbReference type="Gene3D" id="3.40.366.10">
    <property type="entry name" value="Malonyl-Coenzyme A Acyl Carrier Protein, domain 2"/>
    <property type="match status" value="1"/>
</dbReference>